<protein>
    <submittedName>
        <fullName evidence="3">Uncharacterized protein</fullName>
    </submittedName>
</protein>
<feature type="compositionally biased region" description="Basic and acidic residues" evidence="1">
    <location>
        <begin position="312"/>
        <end position="327"/>
    </location>
</feature>
<evidence type="ECO:0000313" key="3">
    <source>
        <dbReference type="EMBL" id="WAR24502.1"/>
    </source>
</evidence>
<dbReference type="Gene3D" id="3.40.30.10">
    <property type="entry name" value="Glutaredoxin"/>
    <property type="match status" value="1"/>
</dbReference>
<feature type="region of interest" description="Disordered" evidence="1">
    <location>
        <begin position="308"/>
        <end position="341"/>
    </location>
</feature>
<accession>A0ABY7FQS2</accession>
<dbReference type="Proteomes" id="UP001164746">
    <property type="component" value="Chromosome 13"/>
</dbReference>
<sequence length="341" mass="39361">MLSSVIMMLIYFLLWGSVIATHNTENSGSSQTPALPPDEMYQDMFPLTKTNFTDCVLRNMDPWILIFHAGAVERAWKTMATRLRGVCWVGTVDVTKETELVTILAYDESKGPFRVFPYGDRNRKENHWRNIEDENTARAVCVRTIPDEVLNMEEEEVKDIFMDSFMAKPTRFPVFLLQVEEETSSTFKALAKRFAKYFTFTKLVRPSSKQLKSIGIEQDNLDLPDMFVVITKEGQTNELNAVRFDKQKLGYFNYTNVMEFLFSVNNNYRHELPGDNLAHVRKHAEMIEIVNIEKKRFDIVSAGSSARLTRSKSKDTHTVRNNGDNENKVNYPEIPGLRDEL</sequence>
<dbReference type="InterPro" id="IPR052842">
    <property type="entry name" value="ER_Co-chaperone"/>
</dbReference>
<dbReference type="EMBL" id="CP111024">
    <property type="protein sequence ID" value="WAR24502.1"/>
    <property type="molecule type" value="Genomic_DNA"/>
</dbReference>
<gene>
    <name evidence="3" type="ORF">MAR_038171</name>
</gene>
<organism evidence="3 4">
    <name type="scientific">Mya arenaria</name>
    <name type="common">Soft-shell clam</name>
    <dbReference type="NCBI Taxonomy" id="6604"/>
    <lineage>
        <taxon>Eukaryota</taxon>
        <taxon>Metazoa</taxon>
        <taxon>Spiralia</taxon>
        <taxon>Lophotrochozoa</taxon>
        <taxon>Mollusca</taxon>
        <taxon>Bivalvia</taxon>
        <taxon>Autobranchia</taxon>
        <taxon>Heteroconchia</taxon>
        <taxon>Euheterodonta</taxon>
        <taxon>Imparidentia</taxon>
        <taxon>Neoheterodontei</taxon>
        <taxon>Myida</taxon>
        <taxon>Myoidea</taxon>
        <taxon>Myidae</taxon>
        <taxon>Mya</taxon>
    </lineage>
</organism>
<feature type="chain" id="PRO_5046998291" evidence="2">
    <location>
        <begin position="21"/>
        <end position="341"/>
    </location>
</feature>
<evidence type="ECO:0000313" key="4">
    <source>
        <dbReference type="Proteomes" id="UP001164746"/>
    </source>
</evidence>
<name>A0ABY7FQS2_MYAAR</name>
<evidence type="ECO:0000256" key="1">
    <source>
        <dbReference type="SAM" id="MobiDB-lite"/>
    </source>
</evidence>
<dbReference type="PANTHER" id="PTHR45184">
    <property type="entry name" value="DNAJ PROTEIN ERDJ3A"/>
    <property type="match status" value="1"/>
</dbReference>
<evidence type="ECO:0000256" key="2">
    <source>
        <dbReference type="SAM" id="SignalP"/>
    </source>
</evidence>
<reference evidence="3" key="1">
    <citation type="submission" date="2022-11" db="EMBL/GenBank/DDBJ databases">
        <title>Centuries of genome instability and evolution in soft-shell clam transmissible cancer (bioRxiv).</title>
        <authorList>
            <person name="Hart S.F.M."/>
            <person name="Yonemitsu M.A."/>
            <person name="Giersch R.M."/>
            <person name="Beal B.F."/>
            <person name="Arriagada G."/>
            <person name="Davis B.W."/>
            <person name="Ostrander E.A."/>
            <person name="Goff S.P."/>
            <person name="Metzger M.J."/>
        </authorList>
    </citation>
    <scope>NUCLEOTIDE SEQUENCE</scope>
    <source>
        <strain evidence="3">MELC-2E11</strain>
        <tissue evidence="3">Siphon/mantle</tissue>
    </source>
</reference>
<keyword evidence="4" id="KW-1185">Reference proteome</keyword>
<feature type="signal peptide" evidence="2">
    <location>
        <begin position="1"/>
        <end position="20"/>
    </location>
</feature>
<proteinExistence type="predicted"/>
<keyword evidence="2" id="KW-0732">Signal</keyword>
<dbReference type="PANTHER" id="PTHR45184:SF1">
    <property type="entry name" value="DNAJ PROTEIN ERDJ3A"/>
    <property type="match status" value="1"/>
</dbReference>